<evidence type="ECO:0000256" key="1">
    <source>
        <dbReference type="SAM" id="SignalP"/>
    </source>
</evidence>
<dbReference type="SUPFAM" id="SSF48726">
    <property type="entry name" value="Immunoglobulin"/>
    <property type="match status" value="3"/>
</dbReference>
<dbReference type="InterPro" id="IPR003598">
    <property type="entry name" value="Ig_sub2"/>
</dbReference>
<reference evidence="3 4" key="1">
    <citation type="journal article" date="2021" name="Elife">
        <title>Chloroplast acquisition without the gene transfer in kleptoplastic sea slugs, Plakobranchus ocellatus.</title>
        <authorList>
            <person name="Maeda T."/>
            <person name="Takahashi S."/>
            <person name="Yoshida T."/>
            <person name="Shimamura S."/>
            <person name="Takaki Y."/>
            <person name="Nagai Y."/>
            <person name="Toyoda A."/>
            <person name="Suzuki Y."/>
            <person name="Arimoto A."/>
            <person name="Ishii H."/>
            <person name="Satoh N."/>
            <person name="Nishiyama T."/>
            <person name="Hasebe M."/>
            <person name="Maruyama T."/>
            <person name="Minagawa J."/>
            <person name="Obokata J."/>
            <person name="Shigenobu S."/>
        </authorList>
    </citation>
    <scope>NUCLEOTIDE SEQUENCE [LARGE SCALE GENOMIC DNA]</scope>
</reference>
<gene>
    <name evidence="3" type="ORF">ElyMa_000019500</name>
</gene>
<dbReference type="Pfam" id="PF13927">
    <property type="entry name" value="Ig_3"/>
    <property type="match status" value="2"/>
</dbReference>
<dbReference type="InterPro" id="IPR013098">
    <property type="entry name" value="Ig_I-set"/>
</dbReference>
<feature type="signal peptide" evidence="1">
    <location>
        <begin position="1"/>
        <end position="30"/>
    </location>
</feature>
<feature type="domain" description="Ig-like" evidence="2">
    <location>
        <begin position="369"/>
        <end position="462"/>
    </location>
</feature>
<evidence type="ECO:0000313" key="4">
    <source>
        <dbReference type="Proteomes" id="UP000762676"/>
    </source>
</evidence>
<dbReference type="SMART" id="SM00408">
    <property type="entry name" value="IGc2"/>
    <property type="match status" value="3"/>
</dbReference>
<dbReference type="InterPro" id="IPR007110">
    <property type="entry name" value="Ig-like_dom"/>
</dbReference>
<dbReference type="PANTHER" id="PTHR46013">
    <property type="entry name" value="VASCULAR CELL ADHESION MOLECULE 1"/>
    <property type="match status" value="1"/>
</dbReference>
<comment type="caution">
    <text evidence="3">The sequence shown here is derived from an EMBL/GenBank/DDBJ whole genome shotgun (WGS) entry which is preliminary data.</text>
</comment>
<proteinExistence type="predicted"/>
<dbReference type="EMBL" id="BMAT01000033">
    <property type="protein sequence ID" value="GFR58090.1"/>
    <property type="molecule type" value="Genomic_DNA"/>
</dbReference>
<dbReference type="InterPro" id="IPR003599">
    <property type="entry name" value="Ig_sub"/>
</dbReference>
<dbReference type="CDD" id="cd00096">
    <property type="entry name" value="Ig"/>
    <property type="match status" value="1"/>
</dbReference>
<dbReference type="PANTHER" id="PTHR46013:SF7">
    <property type="entry name" value="IG-LIKE DOMAIN-CONTAINING PROTEIN"/>
    <property type="match status" value="1"/>
</dbReference>
<accession>A0AAV4EBP2</accession>
<protein>
    <submittedName>
        <fullName evidence="3">Peroxidasin</fullName>
    </submittedName>
</protein>
<dbReference type="InterPro" id="IPR036179">
    <property type="entry name" value="Ig-like_dom_sf"/>
</dbReference>
<dbReference type="Gene3D" id="2.60.40.10">
    <property type="entry name" value="Immunoglobulins"/>
    <property type="match status" value="3"/>
</dbReference>
<dbReference type="Pfam" id="PF07679">
    <property type="entry name" value="I-set"/>
    <property type="match status" value="1"/>
</dbReference>
<evidence type="ECO:0000313" key="3">
    <source>
        <dbReference type="EMBL" id="GFR58090.1"/>
    </source>
</evidence>
<dbReference type="Proteomes" id="UP000762676">
    <property type="component" value="Unassembled WGS sequence"/>
</dbReference>
<dbReference type="SMART" id="SM00409">
    <property type="entry name" value="IG"/>
    <property type="match status" value="3"/>
</dbReference>
<dbReference type="InterPro" id="IPR013783">
    <property type="entry name" value="Ig-like_fold"/>
</dbReference>
<dbReference type="PROSITE" id="PS50835">
    <property type="entry name" value="IG_LIKE"/>
    <property type="match status" value="3"/>
</dbReference>
<evidence type="ECO:0000259" key="2">
    <source>
        <dbReference type="PROSITE" id="PS50835"/>
    </source>
</evidence>
<name>A0AAV4EBP2_9GAST</name>
<keyword evidence="1" id="KW-0732">Signal</keyword>
<feature type="domain" description="Ig-like" evidence="2">
    <location>
        <begin position="555"/>
        <end position="644"/>
    </location>
</feature>
<feature type="domain" description="Ig-like" evidence="2">
    <location>
        <begin position="472"/>
        <end position="546"/>
    </location>
</feature>
<sequence length="647" mass="71969">MIMYCIFIPEAQVLWVFVIVILISAHLCAAEVRCFDCPGVSSPYDCSKIRRCRADEQCYIRAYVNDAYAIRYDMGCQSNGFCSVVPKRSFAQDKEILDLTYAQLALAKEYNNASMADILSGVFNVDSTGDDAEDSGETSHLIQKRQYEIPLCTKCCDKDHCNSELCPSSLITKPVGVRCYDCGLAFVTDPVLCLNVRYCGAGESCHVASQNSLFGIKYQVNCDSSNRCADQGSNTPYGKRDISERDILDPETDIIEKISKRDMIDPEIDYTEKISKRDMIDPETDYIEKISKRDMIDPETDEIEKISKRDAVQTVSRAGAVRCYTCCDTDFCNIDYCSKYRPLPGNMSTSAVTLASVTTATTMATTSAPRLSLLFVQYPEDVERELNSAPVQWVCQVDGLPAPVYRWKRLPADVDITSKASLSTDGKTSTLTFDPVTTADEGSYLCEASNQYETLNRTGKLTVWAPLVGTDPKLQPTTIVEEGTEVKLNCKHTGYPNPQYSWDINLDNGMKNTSTLTQYVIANITRDDSGTYECFVTNSRENKTLTTKVDVQYAPEFTAQLPVSMNVTEGSNFTFQCPAEGNPPPEWAFMYVDESNFPHILSNVFTTANSDALIIPKMLDTYSGSFTCFIKNSLGTKSQTVLVKVVP</sequence>
<feature type="chain" id="PRO_5043853629" evidence="1">
    <location>
        <begin position="31"/>
        <end position="647"/>
    </location>
</feature>
<organism evidence="3 4">
    <name type="scientific">Elysia marginata</name>
    <dbReference type="NCBI Taxonomy" id="1093978"/>
    <lineage>
        <taxon>Eukaryota</taxon>
        <taxon>Metazoa</taxon>
        <taxon>Spiralia</taxon>
        <taxon>Lophotrochozoa</taxon>
        <taxon>Mollusca</taxon>
        <taxon>Gastropoda</taxon>
        <taxon>Heterobranchia</taxon>
        <taxon>Euthyneura</taxon>
        <taxon>Panpulmonata</taxon>
        <taxon>Sacoglossa</taxon>
        <taxon>Placobranchoidea</taxon>
        <taxon>Plakobranchidae</taxon>
        <taxon>Elysia</taxon>
    </lineage>
</organism>
<dbReference type="AlphaFoldDB" id="A0AAV4EBP2"/>
<keyword evidence="4" id="KW-1185">Reference proteome</keyword>